<dbReference type="Pfam" id="PF11316">
    <property type="entry name" value="Rhamno_transf"/>
    <property type="match status" value="1"/>
</dbReference>
<dbReference type="eggNOG" id="ENOG502Z8UP">
    <property type="taxonomic scope" value="Bacteria"/>
</dbReference>
<dbReference type="RefSeq" id="WP_025060558.1">
    <property type="nucleotide sequence ID" value="NZ_JAMC01000006.1"/>
</dbReference>
<protein>
    <recommendedName>
        <fullName evidence="3">Rhamnosyl transferase</fullName>
    </recommendedName>
</protein>
<evidence type="ECO:0000313" key="1">
    <source>
        <dbReference type="EMBL" id="KEJ88572.1"/>
    </source>
</evidence>
<organism evidence="1 2">
    <name type="scientific">Sulfitobacter donghicola DSW-25 = KCTC 12864 = JCM 14565</name>
    <dbReference type="NCBI Taxonomy" id="1300350"/>
    <lineage>
        <taxon>Bacteria</taxon>
        <taxon>Pseudomonadati</taxon>
        <taxon>Pseudomonadota</taxon>
        <taxon>Alphaproteobacteria</taxon>
        <taxon>Rhodobacterales</taxon>
        <taxon>Roseobacteraceae</taxon>
        <taxon>Sulfitobacter</taxon>
    </lineage>
</organism>
<gene>
    <name evidence="1" type="ORF">DSW25_15960</name>
</gene>
<dbReference type="EMBL" id="JAMC01000006">
    <property type="protein sequence ID" value="KEJ88572.1"/>
    <property type="molecule type" value="Genomic_DNA"/>
</dbReference>
<dbReference type="OrthoDB" id="9771846at2"/>
<accession>A0A073IT64</accession>
<dbReference type="Proteomes" id="UP000027734">
    <property type="component" value="Unassembled WGS sequence"/>
</dbReference>
<comment type="caution">
    <text evidence="1">The sequence shown here is derived from an EMBL/GenBank/DDBJ whole genome shotgun (WGS) entry which is preliminary data.</text>
</comment>
<proteinExistence type="predicted"/>
<dbReference type="InterPro" id="IPR021466">
    <property type="entry name" value="Put_rhamnosyl_transferase"/>
</dbReference>
<evidence type="ECO:0008006" key="3">
    <source>
        <dbReference type="Google" id="ProtNLM"/>
    </source>
</evidence>
<reference evidence="1 2" key="1">
    <citation type="submission" date="2014-01" db="EMBL/GenBank/DDBJ databases">
        <title>Sulfitobacter donghicola JCM 14565 Genome Sequencing.</title>
        <authorList>
            <person name="Lai Q."/>
            <person name="Hong Z."/>
        </authorList>
    </citation>
    <scope>NUCLEOTIDE SEQUENCE [LARGE SCALE GENOMIC DNA]</scope>
    <source>
        <strain evidence="1 2">JCM 14565</strain>
    </source>
</reference>
<name>A0A073IT64_9RHOB</name>
<keyword evidence="2" id="KW-1185">Reference proteome</keyword>
<evidence type="ECO:0000313" key="2">
    <source>
        <dbReference type="Proteomes" id="UP000027734"/>
    </source>
</evidence>
<sequence>MQSKVQIKALIRFSYLSEGGFAISNMAHGDLEKYLYDPERLEKRFLLFEKLTLPSLIRQTDSNFKLGILIASSFPPKSLLRLKELVAEYENFKVIQLPTMIHIRAIYQAYDLLETAPDTTHIASFRLDDDDAVHKDIIACTRDHAETIVRVGKNKTNPFIISFNRGFYFRTKTEKTDFSLGEFYEKTPVAAGMTLVSPIGNRCNVFRRNHRKANQFFNCYSDMTRPMFIRTFHGENDSGVIPTGREGDLSPEEVKKILLDGFGQRMENLETIFGA</sequence>
<dbReference type="AlphaFoldDB" id="A0A073IT64"/>